<sequence length="1068" mass="122477">MYSFQKEIFFFILCTLFLNATKLYSQERDIKFHHITVDEGLSSNTVNCIIRDSRGFIWIASENGVGRYDGYSFTNFRQENDSITISSNITYVIFEDAEEQLWVGSERGLDLYNRELDRFDKHFFQGIPVRAIYQDRKKQLWVGSDDGLYLFDNGKFIKPFKEIFNAKDFIYNTIPSIIEDRQGNLWIGSSNGAYLYEHKTKTIKHFLHSNTEAHSLSENSTRKIVEDKKGRIWISTYGGGLNLYQPTTNDFKVFKYDRRDPRGISSDLIPTLWVNEDGRLWIGTDGRGIDIFDPETNTFHHVVHSPYNSKSLNNNVIRSISSDKRGGVWVGTYNGGVNFFNQNAEAFFHYKVPTINGNSSITSFAEERNGNLWIGTDGGGLCYFNRVTGQFENYYHEEHNVNSLSDNRVLSLLLDDAGTLWIGTYLGGISRYFPKQRKFIRYKAGDGSGLSDNIIWTLLLDHKRRILAGTNWGLNIFDSEKQKFTYLDINNSNLSNNMIRSLYEDDKQRLWIGTQAGLNLLEKPYSAFAVIKSDQQQEKGLSNHWIRTINQDHAGNIWIGTFSGGLNLFDEASSTFQSFSERDGLPDNIISGILGDNNNNLWVSTGRGLACMNGNNKTFKSYTVSDGLQDYQFNINACFKTQRGEFLFGGNNGFTLFVPEVINQVDSNQYPPQVAFTGFKIFNKEVVPGGEGSPLKMQVNETENISLDYDQSMLTFEFAALNFIQPEKNQYAYRLHGFEDEWNVVGNQRSATYTNLDPGKYTFQVRASNNDGVWNNEGTLLKITIRPPFWGTWWFKTFLALLGFTVALTILNIIRKRIREKIKINKLIAELELKALIAQMNPHFIFNCLTSIQELIVVDKQEEAMHYLHQFSKLLRTVLQSSDKNYIPLDEELTLLELYLELESMRFDKEFHYKINVDDAIDTEEIVIPSFLLQPFVENALWHGLMHKKGDRNLSVSFRLESESILLCTINDNGIGREVASKIKKQRVKTYQSMGIKIIRERMSLMKKQDAAFDLRIIDEKDPQGNAAGTTVIVRLPLKVSPEVKAAEIELDALSRETQISLQDRKTP</sequence>
<dbReference type="InterPro" id="IPR036890">
    <property type="entry name" value="HATPase_C_sf"/>
</dbReference>
<keyword evidence="1" id="KW-0597">Phosphoprotein</keyword>
<dbReference type="GO" id="GO:0016020">
    <property type="term" value="C:membrane"/>
    <property type="evidence" value="ECO:0007669"/>
    <property type="project" value="InterPro"/>
</dbReference>
<evidence type="ECO:0000259" key="3">
    <source>
        <dbReference type="Pfam" id="PF06580"/>
    </source>
</evidence>
<keyword evidence="2" id="KW-0812">Transmembrane</keyword>
<organism evidence="5 6">
    <name type="scientific">Pseudochryseolinea flava</name>
    <dbReference type="NCBI Taxonomy" id="2059302"/>
    <lineage>
        <taxon>Bacteria</taxon>
        <taxon>Pseudomonadati</taxon>
        <taxon>Bacteroidota</taxon>
        <taxon>Cytophagia</taxon>
        <taxon>Cytophagales</taxon>
        <taxon>Fulvivirgaceae</taxon>
        <taxon>Pseudochryseolinea</taxon>
    </lineage>
</organism>
<dbReference type="Gene3D" id="2.130.10.10">
    <property type="entry name" value="YVTN repeat-like/Quinoprotein amine dehydrogenase"/>
    <property type="match status" value="2"/>
</dbReference>
<accession>A0A364Y2J8</accession>
<dbReference type="PANTHER" id="PTHR43547">
    <property type="entry name" value="TWO-COMPONENT HISTIDINE KINASE"/>
    <property type="match status" value="1"/>
</dbReference>
<keyword evidence="2" id="KW-0472">Membrane</keyword>
<dbReference type="Pfam" id="PF06580">
    <property type="entry name" value="His_kinase"/>
    <property type="match status" value="1"/>
</dbReference>
<dbReference type="GO" id="GO:0000155">
    <property type="term" value="F:phosphorelay sensor kinase activity"/>
    <property type="evidence" value="ECO:0007669"/>
    <property type="project" value="InterPro"/>
</dbReference>
<name>A0A364Y2J8_9BACT</name>
<dbReference type="SUPFAM" id="SSF55874">
    <property type="entry name" value="ATPase domain of HSP90 chaperone/DNA topoisomerase II/histidine kinase"/>
    <property type="match status" value="1"/>
</dbReference>
<dbReference type="Gene3D" id="3.30.565.10">
    <property type="entry name" value="Histidine kinase-like ATPase, C-terminal domain"/>
    <property type="match status" value="1"/>
</dbReference>
<dbReference type="Proteomes" id="UP000251889">
    <property type="component" value="Unassembled WGS sequence"/>
</dbReference>
<dbReference type="AlphaFoldDB" id="A0A364Y2J8"/>
<dbReference type="PANTHER" id="PTHR43547:SF2">
    <property type="entry name" value="HYBRID SIGNAL TRANSDUCTION HISTIDINE KINASE C"/>
    <property type="match status" value="1"/>
</dbReference>
<evidence type="ECO:0000313" key="5">
    <source>
        <dbReference type="EMBL" id="RAW00327.1"/>
    </source>
</evidence>
<dbReference type="Pfam" id="PF07495">
    <property type="entry name" value="Y_Y_Y"/>
    <property type="match status" value="1"/>
</dbReference>
<evidence type="ECO:0008006" key="7">
    <source>
        <dbReference type="Google" id="ProtNLM"/>
    </source>
</evidence>
<keyword evidence="6" id="KW-1185">Reference proteome</keyword>
<feature type="domain" description="Two component regulator three Y" evidence="4">
    <location>
        <begin position="723"/>
        <end position="785"/>
    </location>
</feature>
<evidence type="ECO:0000256" key="2">
    <source>
        <dbReference type="SAM" id="Phobius"/>
    </source>
</evidence>
<comment type="caution">
    <text evidence="5">The sequence shown here is derived from an EMBL/GenBank/DDBJ whole genome shotgun (WGS) entry which is preliminary data.</text>
</comment>
<feature type="transmembrane region" description="Helical" evidence="2">
    <location>
        <begin position="793"/>
        <end position="814"/>
    </location>
</feature>
<evidence type="ECO:0000259" key="4">
    <source>
        <dbReference type="Pfam" id="PF07495"/>
    </source>
</evidence>
<evidence type="ECO:0000313" key="6">
    <source>
        <dbReference type="Proteomes" id="UP000251889"/>
    </source>
</evidence>
<proteinExistence type="predicted"/>
<reference evidence="5 6" key="1">
    <citation type="submission" date="2018-06" db="EMBL/GenBank/DDBJ databases">
        <title>Chryseolinea flavus sp. nov., a member of the phylum Bacteroidetes isolated from soil.</title>
        <authorList>
            <person name="Li Y."/>
            <person name="Wang J."/>
        </authorList>
    </citation>
    <scope>NUCLEOTIDE SEQUENCE [LARGE SCALE GENOMIC DNA]</scope>
    <source>
        <strain evidence="5 6">SDU1-6</strain>
    </source>
</reference>
<dbReference type="InterPro" id="IPR015943">
    <property type="entry name" value="WD40/YVTN_repeat-like_dom_sf"/>
</dbReference>
<dbReference type="InterPro" id="IPR011123">
    <property type="entry name" value="Y_Y_Y"/>
</dbReference>
<dbReference type="InterPro" id="IPR013783">
    <property type="entry name" value="Ig-like_fold"/>
</dbReference>
<protein>
    <recommendedName>
        <fullName evidence="7">Histidine kinase</fullName>
    </recommendedName>
</protein>
<feature type="domain" description="Signal transduction histidine kinase internal region" evidence="3">
    <location>
        <begin position="832"/>
        <end position="910"/>
    </location>
</feature>
<dbReference type="OrthoDB" id="9809670at2"/>
<dbReference type="InterPro" id="IPR011110">
    <property type="entry name" value="Reg_prop"/>
</dbReference>
<dbReference type="RefSeq" id="WP_112747669.1">
    <property type="nucleotide sequence ID" value="NZ_QMFY01000007.1"/>
</dbReference>
<gene>
    <name evidence="5" type="ORF">DQQ10_14840</name>
</gene>
<dbReference type="SUPFAM" id="SSF63829">
    <property type="entry name" value="Calcium-dependent phosphotriesterase"/>
    <property type="match status" value="3"/>
</dbReference>
<evidence type="ECO:0000256" key="1">
    <source>
        <dbReference type="ARBA" id="ARBA00022553"/>
    </source>
</evidence>
<dbReference type="EMBL" id="QMFY01000007">
    <property type="protein sequence ID" value="RAW00327.1"/>
    <property type="molecule type" value="Genomic_DNA"/>
</dbReference>
<keyword evidence="2" id="KW-1133">Transmembrane helix</keyword>
<dbReference type="Gene3D" id="2.60.40.10">
    <property type="entry name" value="Immunoglobulins"/>
    <property type="match status" value="1"/>
</dbReference>
<dbReference type="InterPro" id="IPR010559">
    <property type="entry name" value="Sig_transdc_His_kin_internal"/>
</dbReference>
<dbReference type="FunFam" id="2.60.40.10:FF:000791">
    <property type="entry name" value="Two-component system sensor histidine kinase/response regulator"/>
    <property type="match status" value="1"/>
</dbReference>
<dbReference type="CDD" id="cd00146">
    <property type="entry name" value="PKD"/>
    <property type="match status" value="1"/>
</dbReference>
<dbReference type="Pfam" id="PF07494">
    <property type="entry name" value="Reg_prop"/>
    <property type="match status" value="9"/>
</dbReference>